<protein>
    <submittedName>
        <fullName evidence="1">Uncharacterized protein</fullName>
    </submittedName>
</protein>
<evidence type="ECO:0000313" key="1">
    <source>
        <dbReference type="EMBL" id="CEM45919.1"/>
    </source>
</evidence>
<dbReference type="VEuPathDB" id="CryptoDB:Cvel_7700"/>
<gene>
    <name evidence="1" type="ORF">Cvel_7700</name>
</gene>
<name>A0A0G4HNI9_9ALVE</name>
<sequence length="101" mass="10805">MWRRRSLFLPDRHGMEVLSAVWRDTVSTLFSALLTLPPKTPAQVDKEDLVGTLSGAALVMGMAGTVVNDNTGRASIRVASGAGLDLSEGGSGHMKGWVYFD</sequence>
<dbReference type="AlphaFoldDB" id="A0A0G4HNI9"/>
<accession>A0A0G4HNI9</accession>
<dbReference type="EMBL" id="CDMZ01003323">
    <property type="protein sequence ID" value="CEM45919.1"/>
    <property type="molecule type" value="Genomic_DNA"/>
</dbReference>
<organism evidence="1">
    <name type="scientific">Chromera velia CCMP2878</name>
    <dbReference type="NCBI Taxonomy" id="1169474"/>
    <lineage>
        <taxon>Eukaryota</taxon>
        <taxon>Sar</taxon>
        <taxon>Alveolata</taxon>
        <taxon>Colpodellida</taxon>
        <taxon>Chromeraceae</taxon>
        <taxon>Chromera</taxon>
    </lineage>
</organism>
<proteinExistence type="predicted"/>
<reference evidence="1" key="1">
    <citation type="submission" date="2014-11" db="EMBL/GenBank/DDBJ databases">
        <authorList>
            <person name="Otto D Thomas"/>
            <person name="Naeem Raeece"/>
        </authorList>
    </citation>
    <scope>NUCLEOTIDE SEQUENCE</scope>
</reference>